<dbReference type="OrthoDB" id="9771666at2"/>
<keyword evidence="5" id="KW-1185">Reference proteome</keyword>
<evidence type="ECO:0000313" key="4">
    <source>
        <dbReference type="EMBL" id="RVQ68801.1"/>
    </source>
</evidence>
<dbReference type="InterPro" id="IPR049492">
    <property type="entry name" value="BD-FAE-like_dom"/>
</dbReference>
<dbReference type="Proteomes" id="UP000283003">
    <property type="component" value="Unassembled WGS sequence"/>
</dbReference>
<dbReference type="GO" id="GO:0016787">
    <property type="term" value="F:hydrolase activity"/>
    <property type="evidence" value="ECO:0007669"/>
    <property type="project" value="UniProtKB-KW"/>
</dbReference>
<dbReference type="Gene3D" id="3.40.50.1820">
    <property type="entry name" value="alpha/beta hydrolase"/>
    <property type="match status" value="1"/>
</dbReference>
<reference evidence="4 5" key="1">
    <citation type="submission" date="2018-12" db="EMBL/GenBank/DDBJ databases">
        <title>Croceicoccus ponticola sp. nov., a lipolytic bacterium isolated from seawater.</title>
        <authorList>
            <person name="Yoon J.-H."/>
        </authorList>
    </citation>
    <scope>NUCLEOTIDE SEQUENCE [LARGE SCALE GENOMIC DNA]</scope>
    <source>
        <strain evidence="4 5">GM-16</strain>
    </source>
</reference>
<dbReference type="PANTHER" id="PTHR48081:SF6">
    <property type="entry name" value="PEPTIDASE S9 PROLYL OLIGOPEPTIDASE CATALYTIC DOMAIN-CONTAINING PROTEIN"/>
    <property type="match status" value="1"/>
</dbReference>
<name>A0A437GZK5_9SPHN</name>
<sequence length="341" mass="36670">MSMDRRSLLALASALVPVGIAAEARGQTFSSATRENSLSPGVAFVGASADPAETIRLWSSGAPGMPANRLREMLVERSADPGAPDRAIAGISDPRMAVFRPHCSNGAAVLIMPGGGYRHVVVDKEGYEMARWLADRGFTAFVLFYRLPGDGWTDGADVSLTDAQRAMRLIRQRHAEFAIKPDRIAAIGFSAGGHLCADLATRFGTRIQCTDDELDALTARPCCAAAIYPVVSMSLPDAHRGSRERLLGPAPSPERERKHSPHRNVPADAPPFFILHAEDDPAVPVANALLLRAALKDRGVHVDTHLFARGGHGFGLRKAAGLPVAAWPDLWREWARGIDLI</sequence>
<evidence type="ECO:0000256" key="2">
    <source>
        <dbReference type="SAM" id="MobiDB-lite"/>
    </source>
</evidence>
<dbReference type="InterPro" id="IPR029058">
    <property type="entry name" value="AB_hydrolase_fold"/>
</dbReference>
<dbReference type="PANTHER" id="PTHR48081">
    <property type="entry name" value="AB HYDROLASE SUPERFAMILY PROTEIN C4A8.06C"/>
    <property type="match status" value="1"/>
</dbReference>
<dbReference type="AlphaFoldDB" id="A0A437GZK5"/>
<keyword evidence="1 4" id="KW-0378">Hydrolase</keyword>
<evidence type="ECO:0000259" key="3">
    <source>
        <dbReference type="Pfam" id="PF20434"/>
    </source>
</evidence>
<gene>
    <name evidence="4" type="ORF">EKN06_00795</name>
</gene>
<dbReference type="EMBL" id="RXOL01000001">
    <property type="protein sequence ID" value="RVQ68801.1"/>
    <property type="molecule type" value="Genomic_DNA"/>
</dbReference>
<protein>
    <submittedName>
        <fullName evidence="4">Alpha/beta hydrolase</fullName>
    </submittedName>
</protein>
<evidence type="ECO:0000313" key="5">
    <source>
        <dbReference type="Proteomes" id="UP000283003"/>
    </source>
</evidence>
<evidence type="ECO:0000256" key="1">
    <source>
        <dbReference type="ARBA" id="ARBA00022801"/>
    </source>
</evidence>
<dbReference type="SUPFAM" id="SSF53474">
    <property type="entry name" value="alpha/beta-Hydrolases"/>
    <property type="match status" value="1"/>
</dbReference>
<organism evidence="4 5">
    <name type="scientific">Croceicoccus ponticola</name>
    <dbReference type="NCBI Taxonomy" id="2217664"/>
    <lineage>
        <taxon>Bacteria</taxon>
        <taxon>Pseudomonadati</taxon>
        <taxon>Pseudomonadota</taxon>
        <taxon>Alphaproteobacteria</taxon>
        <taxon>Sphingomonadales</taxon>
        <taxon>Erythrobacteraceae</taxon>
        <taxon>Croceicoccus</taxon>
    </lineage>
</organism>
<dbReference type="Pfam" id="PF20434">
    <property type="entry name" value="BD-FAE"/>
    <property type="match status" value="1"/>
</dbReference>
<feature type="region of interest" description="Disordered" evidence="2">
    <location>
        <begin position="241"/>
        <end position="264"/>
    </location>
</feature>
<dbReference type="InterPro" id="IPR050300">
    <property type="entry name" value="GDXG_lipolytic_enzyme"/>
</dbReference>
<proteinExistence type="predicted"/>
<comment type="caution">
    <text evidence="4">The sequence shown here is derived from an EMBL/GenBank/DDBJ whole genome shotgun (WGS) entry which is preliminary data.</text>
</comment>
<feature type="domain" description="BD-FAE-like" evidence="3">
    <location>
        <begin position="108"/>
        <end position="295"/>
    </location>
</feature>
<accession>A0A437GZK5</accession>